<dbReference type="Proteomes" id="UP001165124">
    <property type="component" value="Unassembled WGS sequence"/>
</dbReference>
<name>A0A9W6PSG8_9ACTN</name>
<sequence length="210" mass="22290">MSPPAEGRPTEAFRVRTRPTPRAAGQAVALALLVAASAGFVVGGLAGRAGFGAVLFVVLGVLGLVLFGAGLLRAVGVLLGRRPVLEIDETGVRRPARWPLPRRADRVLPWQRVAAMCALRRGVAGTRRGEQDYLVFLPSAELAEAARTARRSLLVALTLPDAPATAALPGAGEAAAWCFPVEPSWDASLKEVVSAVRSRRPIPVIDRRRR</sequence>
<protein>
    <recommendedName>
        <fullName evidence="4">PH domain-containing protein</fullName>
    </recommendedName>
</protein>
<organism evidence="2 3">
    <name type="scientific">Actinomadura rubrobrunea</name>
    <dbReference type="NCBI Taxonomy" id="115335"/>
    <lineage>
        <taxon>Bacteria</taxon>
        <taxon>Bacillati</taxon>
        <taxon>Actinomycetota</taxon>
        <taxon>Actinomycetes</taxon>
        <taxon>Streptosporangiales</taxon>
        <taxon>Thermomonosporaceae</taxon>
        <taxon>Actinomadura</taxon>
    </lineage>
</organism>
<keyword evidence="1" id="KW-1133">Transmembrane helix</keyword>
<evidence type="ECO:0000313" key="2">
    <source>
        <dbReference type="EMBL" id="GLW62274.1"/>
    </source>
</evidence>
<comment type="caution">
    <text evidence="2">The sequence shown here is derived from an EMBL/GenBank/DDBJ whole genome shotgun (WGS) entry which is preliminary data.</text>
</comment>
<dbReference type="EMBL" id="BSRZ01000001">
    <property type="protein sequence ID" value="GLW62274.1"/>
    <property type="molecule type" value="Genomic_DNA"/>
</dbReference>
<accession>A0A9W6PSG8</accession>
<keyword evidence="3" id="KW-1185">Reference proteome</keyword>
<dbReference type="RefSeq" id="WP_067918501.1">
    <property type="nucleotide sequence ID" value="NZ_BSRZ01000001.1"/>
</dbReference>
<evidence type="ECO:0000313" key="3">
    <source>
        <dbReference type="Proteomes" id="UP001165124"/>
    </source>
</evidence>
<dbReference type="AlphaFoldDB" id="A0A9W6PSG8"/>
<reference evidence="2" key="1">
    <citation type="submission" date="2023-02" db="EMBL/GenBank/DDBJ databases">
        <title>Actinomadura rubrobrunea NBRC 14622.</title>
        <authorList>
            <person name="Ichikawa N."/>
            <person name="Sato H."/>
            <person name="Tonouchi N."/>
        </authorList>
    </citation>
    <scope>NUCLEOTIDE SEQUENCE</scope>
    <source>
        <strain evidence="2">NBRC 14622</strain>
    </source>
</reference>
<gene>
    <name evidence="2" type="ORF">Arub01_05180</name>
</gene>
<keyword evidence="1" id="KW-0812">Transmembrane</keyword>
<feature type="transmembrane region" description="Helical" evidence="1">
    <location>
        <begin position="23"/>
        <end position="45"/>
    </location>
</feature>
<feature type="transmembrane region" description="Helical" evidence="1">
    <location>
        <begin position="51"/>
        <end position="72"/>
    </location>
</feature>
<evidence type="ECO:0008006" key="4">
    <source>
        <dbReference type="Google" id="ProtNLM"/>
    </source>
</evidence>
<proteinExistence type="predicted"/>
<keyword evidence="1" id="KW-0472">Membrane</keyword>
<evidence type="ECO:0000256" key="1">
    <source>
        <dbReference type="SAM" id="Phobius"/>
    </source>
</evidence>